<dbReference type="GO" id="GO:0006436">
    <property type="term" value="P:tryptophanyl-tRNA aminoacylation"/>
    <property type="evidence" value="ECO:0007669"/>
    <property type="project" value="UniProtKB-UniRule"/>
</dbReference>
<comment type="catalytic activity">
    <reaction evidence="7 8">
        <text>tRNA(Trp) + L-tryptophan + ATP = L-tryptophyl-tRNA(Trp) + AMP + diphosphate + H(+)</text>
        <dbReference type="Rhea" id="RHEA:24080"/>
        <dbReference type="Rhea" id="RHEA-COMP:9671"/>
        <dbReference type="Rhea" id="RHEA-COMP:9705"/>
        <dbReference type="ChEBI" id="CHEBI:15378"/>
        <dbReference type="ChEBI" id="CHEBI:30616"/>
        <dbReference type="ChEBI" id="CHEBI:33019"/>
        <dbReference type="ChEBI" id="CHEBI:57912"/>
        <dbReference type="ChEBI" id="CHEBI:78442"/>
        <dbReference type="ChEBI" id="CHEBI:78535"/>
        <dbReference type="ChEBI" id="CHEBI:456215"/>
        <dbReference type="EC" id="6.1.1.2"/>
    </reaction>
</comment>
<dbReference type="InterPro" id="IPR002305">
    <property type="entry name" value="aa-tRNA-synth_Ic"/>
</dbReference>
<evidence type="ECO:0000256" key="2">
    <source>
        <dbReference type="ARBA" id="ARBA00022598"/>
    </source>
</evidence>
<dbReference type="EC" id="6.1.1.2" evidence="8"/>
<feature type="binding site" evidence="8">
    <location>
        <position position="197"/>
    </location>
    <ligand>
        <name>ATP</name>
        <dbReference type="ChEBI" id="CHEBI:30616"/>
    </ligand>
</feature>
<keyword evidence="5 8" id="KW-0648">Protein biosynthesis</keyword>
<feature type="short sequence motif" description="'KMSKS' region" evidence="8">
    <location>
        <begin position="206"/>
        <end position="210"/>
    </location>
</feature>
<name>A0A6N7PKD0_9BACT</name>
<dbReference type="InterPro" id="IPR024109">
    <property type="entry name" value="Trp-tRNA-ligase_bac-type"/>
</dbReference>
<comment type="subunit">
    <text evidence="8">Homodimer.</text>
</comment>
<feature type="binding site" evidence="8">
    <location>
        <begin position="30"/>
        <end position="31"/>
    </location>
    <ligand>
        <name>ATP</name>
        <dbReference type="ChEBI" id="CHEBI:30616"/>
    </ligand>
</feature>
<dbReference type="Gene3D" id="3.40.50.620">
    <property type="entry name" value="HUPs"/>
    <property type="match status" value="1"/>
</dbReference>
<proteinExistence type="inferred from homology"/>
<dbReference type="InterPro" id="IPR002306">
    <property type="entry name" value="Trp-tRNA-ligase"/>
</dbReference>
<dbReference type="PANTHER" id="PTHR43766:SF1">
    <property type="entry name" value="TRYPTOPHAN--TRNA LIGASE, MITOCHONDRIAL"/>
    <property type="match status" value="1"/>
</dbReference>
<evidence type="ECO:0000313" key="11">
    <source>
        <dbReference type="Proteomes" id="UP000440224"/>
    </source>
</evidence>
<dbReference type="Pfam" id="PF00579">
    <property type="entry name" value="tRNA-synt_1b"/>
    <property type="match status" value="1"/>
</dbReference>
<evidence type="ECO:0000256" key="6">
    <source>
        <dbReference type="ARBA" id="ARBA00023146"/>
    </source>
</evidence>
<dbReference type="InterPro" id="IPR014729">
    <property type="entry name" value="Rossmann-like_a/b/a_fold"/>
</dbReference>
<dbReference type="Proteomes" id="UP000440224">
    <property type="component" value="Unassembled WGS sequence"/>
</dbReference>
<comment type="function">
    <text evidence="8">Catalyzes the attachment of tryptophan to tRNA(Trp).</text>
</comment>
<reference evidence="10 11" key="1">
    <citation type="submission" date="2019-10" db="EMBL/GenBank/DDBJ databases">
        <title>A soil myxobacterium in the family Polyangiaceae.</title>
        <authorList>
            <person name="Li Y."/>
            <person name="Wang J."/>
        </authorList>
    </citation>
    <scope>NUCLEOTIDE SEQUENCE [LARGE SCALE GENOMIC DNA]</scope>
    <source>
        <strain evidence="10 11">DSM 14734</strain>
    </source>
</reference>
<protein>
    <recommendedName>
        <fullName evidence="8">Tryptophan--tRNA ligase</fullName>
        <ecNumber evidence="8">6.1.1.2</ecNumber>
    </recommendedName>
    <alternativeName>
        <fullName evidence="8">Tryptophanyl-tRNA synthetase</fullName>
        <shortName evidence="8">TrpRS</shortName>
    </alternativeName>
</protein>
<evidence type="ECO:0000256" key="1">
    <source>
        <dbReference type="ARBA" id="ARBA00005594"/>
    </source>
</evidence>
<dbReference type="CDD" id="cd00806">
    <property type="entry name" value="TrpRS_core"/>
    <property type="match status" value="1"/>
</dbReference>
<keyword evidence="3 8" id="KW-0547">Nucleotide-binding</keyword>
<dbReference type="Gene3D" id="1.10.240.10">
    <property type="entry name" value="Tyrosyl-Transfer RNA Synthetase"/>
    <property type="match status" value="1"/>
</dbReference>
<evidence type="ECO:0000313" key="10">
    <source>
        <dbReference type="EMBL" id="MRG90564.1"/>
    </source>
</evidence>
<accession>A0A6N7PKD0</accession>
<dbReference type="PRINTS" id="PR01039">
    <property type="entry name" value="TRNASYNTHTRP"/>
</dbReference>
<dbReference type="SUPFAM" id="SSF52374">
    <property type="entry name" value="Nucleotidylyl transferase"/>
    <property type="match status" value="1"/>
</dbReference>
<dbReference type="AlphaFoldDB" id="A0A6N7PKD0"/>
<keyword evidence="11" id="KW-1185">Reference proteome</keyword>
<keyword evidence="8" id="KW-0963">Cytoplasm</keyword>
<dbReference type="RefSeq" id="WP_338046152.1">
    <property type="nucleotide sequence ID" value="NZ_WJIE01000001.1"/>
</dbReference>
<dbReference type="HAMAP" id="MF_00140_B">
    <property type="entry name" value="Trp_tRNA_synth_B"/>
    <property type="match status" value="1"/>
</dbReference>
<comment type="subcellular location">
    <subcellularLocation>
        <location evidence="8">Cytoplasm</location>
    </subcellularLocation>
</comment>
<dbReference type="GO" id="GO:0004830">
    <property type="term" value="F:tryptophan-tRNA ligase activity"/>
    <property type="evidence" value="ECO:0007669"/>
    <property type="project" value="UniProtKB-UniRule"/>
</dbReference>
<dbReference type="GO" id="GO:0005524">
    <property type="term" value="F:ATP binding"/>
    <property type="evidence" value="ECO:0007669"/>
    <property type="project" value="UniProtKB-UniRule"/>
</dbReference>
<organism evidence="10 11">
    <name type="scientific">Polyangium spumosum</name>
    <dbReference type="NCBI Taxonomy" id="889282"/>
    <lineage>
        <taxon>Bacteria</taxon>
        <taxon>Pseudomonadati</taxon>
        <taxon>Myxococcota</taxon>
        <taxon>Polyangia</taxon>
        <taxon>Polyangiales</taxon>
        <taxon>Polyangiaceae</taxon>
        <taxon>Polyangium</taxon>
    </lineage>
</organism>
<evidence type="ECO:0000256" key="8">
    <source>
        <dbReference type="HAMAP-Rule" id="MF_00140"/>
    </source>
</evidence>
<keyword evidence="2 8" id="KW-0436">Ligase</keyword>
<evidence type="ECO:0000256" key="4">
    <source>
        <dbReference type="ARBA" id="ARBA00022840"/>
    </source>
</evidence>
<feature type="binding site" evidence="8">
    <location>
        <position position="146"/>
    </location>
    <ligand>
        <name>L-tryptophan</name>
        <dbReference type="ChEBI" id="CHEBI:57912"/>
    </ligand>
</feature>
<dbReference type="PANTHER" id="PTHR43766">
    <property type="entry name" value="TRYPTOPHAN--TRNA LIGASE, MITOCHONDRIAL"/>
    <property type="match status" value="1"/>
</dbReference>
<evidence type="ECO:0000256" key="5">
    <source>
        <dbReference type="ARBA" id="ARBA00022917"/>
    </source>
</evidence>
<dbReference type="EMBL" id="WJIE01000001">
    <property type="protein sequence ID" value="MRG90564.1"/>
    <property type="molecule type" value="Genomic_DNA"/>
</dbReference>
<feature type="binding site" evidence="8">
    <location>
        <begin position="158"/>
        <end position="160"/>
    </location>
    <ligand>
        <name>ATP</name>
        <dbReference type="ChEBI" id="CHEBI:30616"/>
    </ligand>
</feature>
<evidence type="ECO:0000256" key="7">
    <source>
        <dbReference type="ARBA" id="ARBA00049929"/>
    </source>
</evidence>
<evidence type="ECO:0000256" key="3">
    <source>
        <dbReference type="ARBA" id="ARBA00022741"/>
    </source>
</evidence>
<dbReference type="GO" id="GO:0005829">
    <property type="term" value="C:cytosol"/>
    <property type="evidence" value="ECO:0007669"/>
    <property type="project" value="TreeGrafter"/>
</dbReference>
<feature type="binding site" evidence="8">
    <location>
        <begin position="206"/>
        <end position="210"/>
    </location>
    <ligand>
        <name>ATP</name>
        <dbReference type="ChEBI" id="CHEBI:30616"/>
    </ligand>
</feature>
<comment type="caution">
    <text evidence="10">The sequence shown here is derived from an EMBL/GenBank/DDBJ whole genome shotgun (WGS) entry which is preliminary data.</text>
</comment>
<dbReference type="NCBIfam" id="TIGR00233">
    <property type="entry name" value="trpS"/>
    <property type="match status" value="1"/>
</dbReference>
<comment type="similarity">
    <text evidence="1 8 9">Belongs to the class-I aminoacyl-tRNA synthetase family.</text>
</comment>
<dbReference type="FunFam" id="1.10.240.10:FF:000002">
    <property type="entry name" value="Tryptophan--tRNA ligase"/>
    <property type="match status" value="1"/>
</dbReference>
<evidence type="ECO:0000256" key="9">
    <source>
        <dbReference type="RuleBase" id="RU363036"/>
    </source>
</evidence>
<gene>
    <name evidence="8 10" type="primary">trpS</name>
    <name evidence="10" type="ORF">GF068_01285</name>
</gene>
<keyword evidence="6 8" id="KW-0030">Aminoacyl-tRNA synthetase</keyword>
<comment type="caution">
    <text evidence="8">Lacks conserved residue(s) required for the propagation of feature annotation.</text>
</comment>
<feature type="binding site" evidence="8">
    <location>
        <begin position="22"/>
        <end position="24"/>
    </location>
    <ligand>
        <name>ATP</name>
        <dbReference type="ChEBI" id="CHEBI:30616"/>
    </ligand>
</feature>
<sequence length="348" mass="38684">MSESTQQQQPQPKKPVILSGIQPSGQLALGNYVGALKNWVELQHTHDCIFLVVDLHALTVTQVPAELRSRCLSFAAQYIACGIDPETSTIVLQSHVPQHAELAWVLGTMTYMGELSRMTQFKDKSARHEENINAGLFTYPVLMAADILLYQANLVPVGADQKQHLELTRDVAQRFNQRYSETFVMPEPFIPKMGARIMSLQDPTKKMSKSDDNPDNYIAVLDTPDVIRRKFKRAVTDSETEIRFDVEKKPGVSNLLTIHAALTNQPVEAVEAHFAGKGYGDLKSEVADVVVATLEPFQKRYQEVMSDKAGLEQILARGAEKARARAWKTLSKVYRKVGLVPAVAVAKG</sequence>
<keyword evidence="4 8" id="KW-0067">ATP-binding</keyword>
<dbReference type="InterPro" id="IPR050203">
    <property type="entry name" value="Trp-tRNA_synthetase"/>
</dbReference>